<keyword evidence="9" id="KW-1185">Reference proteome</keyword>
<feature type="transmembrane region" description="Helical" evidence="7">
    <location>
        <begin position="397"/>
        <end position="421"/>
    </location>
</feature>
<feature type="transmembrane region" description="Helical" evidence="7">
    <location>
        <begin position="123"/>
        <end position="145"/>
    </location>
</feature>
<dbReference type="OrthoDB" id="109075at2"/>
<protein>
    <recommendedName>
        <fullName evidence="10">Lipopolysaccharide biosynthesis protein</fullName>
    </recommendedName>
</protein>
<dbReference type="PANTHER" id="PTHR30250">
    <property type="entry name" value="PST FAMILY PREDICTED COLANIC ACID TRANSPORTER"/>
    <property type="match status" value="1"/>
</dbReference>
<dbReference type="AlphaFoldDB" id="A0A372LFY4"/>
<evidence type="ECO:0000256" key="2">
    <source>
        <dbReference type="ARBA" id="ARBA00007430"/>
    </source>
</evidence>
<organism evidence="8 9">
    <name type="scientific">Peribacillus glennii</name>
    <dbReference type="NCBI Taxonomy" id="2303991"/>
    <lineage>
        <taxon>Bacteria</taxon>
        <taxon>Bacillati</taxon>
        <taxon>Bacillota</taxon>
        <taxon>Bacilli</taxon>
        <taxon>Bacillales</taxon>
        <taxon>Bacillaceae</taxon>
        <taxon>Peribacillus</taxon>
    </lineage>
</organism>
<dbReference type="GO" id="GO:0005886">
    <property type="term" value="C:plasma membrane"/>
    <property type="evidence" value="ECO:0007669"/>
    <property type="project" value="UniProtKB-SubCell"/>
</dbReference>
<comment type="subcellular location">
    <subcellularLocation>
        <location evidence="1">Cell membrane</location>
        <topology evidence="1">Multi-pass membrane protein</topology>
    </subcellularLocation>
</comment>
<comment type="caution">
    <text evidence="8">The sequence shown here is derived from an EMBL/GenBank/DDBJ whole genome shotgun (WGS) entry which is preliminary data.</text>
</comment>
<keyword evidence="6 7" id="KW-0472">Membrane</keyword>
<gene>
    <name evidence="8" type="ORF">D0466_02880</name>
</gene>
<feature type="transmembrane region" description="Helical" evidence="7">
    <location>
        <begin position="53"/>
        <end position="72"/>
    </location>
</feature>
<feature type="transmembrane region" description="Helical" evidence="7">
    <location>
        <begin position="307"/>
        <end position="326"/>
    </location>
</feature>
<feature type="transmembrane region" description="Helical" evidence="7">
    <location>
        <begin position="375"/>
        <end position="391"/>
    </location>
</feature>
<dbReference type="Proteomes" id="UP000262939">
    <property type="component" value="Unassembled WGS sequence"/>
</dbReference>
<accession>A0A372LFY4</accession>
<evidence type="ECO:0008006" key="10">
    <source>
        <dbReference type="Google" id="ProtNLM"/>
    </source>
</evidence>
<keyword evidence="4 7" id="KW-0812">Transmembrane</keyword>
<reference evidence="8 9" key="1">
    <citation type="submission" date="2018-08" db="EMBL/GenBank/DDBJ databases">
        <title>Bacillus chawlae sp. nov., Bacillus glennii sp. nov., and Bacillus saganii sp. nov. Isolated from the Vehicle Assembly Building at Kennedy Space Center where the Viking Spacecraft were Assembled.</title>
        <authorList>
            <person name="Seuylemezian A."/>
            <person name="Vaishampayan P."/>
        </authorList>
    </citation>
    <scope>NUCLEOTIDE SEQUENCE [LARGE SCALE GENOMIC DNA]</scope>
    <source>
        <strain evidence="8 9">V44-8</strain>
    </source>
</reference>
<evidence type="ECO:0000256" key="6">
    <source>
        <dbReference type="ARBA" id="ARBA00023136"/>
    </source>
</evidence>
<evidence type="ECO:0000256" key="4">
    <source>
        <dbReference type="ARBA" id="ARBA00022692"/>
    </source>
</evidence>
<evidence type="ECO:0000256" key="3">
    <source>
        <dbReference type="ARBA" id="ARBA00022475"/>
    </source>
</evidence>
<evidence type="ECO:0000313" key="8">
    <source>
        <dbReference type="EMBL" id="RFU64882.1"/>
    </source>
</evidence>
<comment type="similarity">
    <text evidence="2">Belongs to the polysaccharide synthase family.</text>
</comment>
<feature type="transmembrane region" description="Helical" evidence="7">
    <location>
        <begin position="84"/>
        <end position="111"/>
    </location>
</feature>
<dbReference type="EMBL" id="QVTD01000003">
    <property type="protein sequence ID" value="RFU64882.1"/>
    <property type="molecule type" value="Genomic_DNA"/>
</dbReference>
<evidence type="ECO:0000256" key="1">
    <source>
        <dbReference type="ARBA" id="ARBA00004651"/>
    </source>
</evidence>
<dbReference type="RefSeq" id="WP_117321058.1">
    <property type="nucleotide sequence ID" value="NZ_QVTD01000003.1"/>
</dbReference>
<name>A0A372LFY4_9BACI</name>
<dbReference type="Pfam" id="PF13440">
    <property type="entry name" value="Polysacc_synt_3"/>
    <property type="match status" value="1"/>
</dbReference>
<evidence type="ECO:0000256" key="7">
    <source>
        <dbReference type="SAM" id="Phobius"/>
    </source>
</evidence>
<evidence type="ECO:0000256" key="5">
    <source>
        <dbReference type="ARBA" id="ARBA00022989"/>
    </source>
</evidence>
<proteinExistence type="inferred from homology"/>
<dbReference type="PANTHER" id="PTHR30250:SF10">
    <property type="entry name" value="LIPOPOLYSACCHARIDE BIOSYNTHESIS PROTEIN WZXC"/>
    <property type="match status" value="1"/>
</dbReference>
<feature type="transmembrane region" description="Helical" evidence="7">
    <location>
        <begin position="346"/>
        <end position="363"/>
    </location>
</feature>
<keyword evidence="3" id="KW-1003">Cell membrane</keyword>
<sequence length="435" mass="48742">MFLFKNWKRKLTTNHFIKSLSVLMAGTALSNVILAVTTPLMTRLYTPEEFGNLSVFLSILFSVSVIASLLYDSAIPLPEKDIDAFHLFILSSLIVIGMSIVILIVVVFLPVTAFFDVPVLGKHIWLLSLSLLGIGLFHILNAWALRKEDYQSISKAKLIMNGSQISAQIMLGFSQLGLIGLLIGEVMGRIAGTLGYLKLLKKDEVPLKQLNMKELKKVTKRYKSFPLISSWSALLNSLGNQLPTFFLAAHFDPKTAGWFFLAQKILTVPEGLLGFSAQQVYLSQSAQQARASPERFMSFFWDTIKKMFVMGIIVIGMIAFIAPYAVKIVFGQQWSEAGDFLQILSILYLMKIIVNPLSANFYVTEALKYQVISEIIRFLLICLSIFLSAYYFESPEASLTCISLMSSLGYLVNGLFSWYVIKKCFVKTQIGFKSN</sequence>
<feature type="transmembrane region" description="Helical" evidence="7">
    <location>
        <begin position="20"/>
        <end position="41"/>
    </location>
</feature>
<dbReference type="InterPro" id="IPR050833">
    <property type="entry name" value="Poly_Biosynth_Transport"/>
</dbReference>
<evidence type="ECO:0000313" key="9">
    <source>
        <dbReference type="Proteomes" id="UP000262939"/>
    </source>
</evidence>
<keyword evidence="5 7" id="KW-1133">Transmembrane helix</keyword>